<protein>
    <submittedName>
        <fullName evidence="4">Nucleotidyltransferase family protein</fullName>
    </submittedName>
</protein>
<evidence type="ECO:0000313" key="4">
    <source>
        <dbReference type="EMBL" id="TKW61983.1"/>
    </source>
</evidence>
<gene>
    <name evidence="4" type="ORF">DI628_05010</name>
</gene>
<dbReference type="PANTHER" id="PTHR43584">
    <property type="entry name" value="NUCLEOTIDYL TRANSFERASE"/>
    <property type="match status" value="1"/>
</dbReference>
<evidence type="ECO:0000259" key="3">
    <source>
        <dbReference type="Pfam" id="PF00483"/>
    </source>
</evidence>
<dbReference type="AlphaFoldDB" id="A0A6N4R5T4"/>
<dbReference type="CDD" id="cd06422">
    <property type="entry name" value="NTP_transferase_like_1"/>
    <property type="match status" value="1"/>
</dbReference>
<keyword evidence="2" id="KW-0548">Nucleotidyltransferase</keyword>
<organism evidence="4 5">
    <name type="scientific">Blastochloris viridis</name>
    <name type="common">Rhodopseudomonas viridis</name>
    <dbReference type="NCBI Taxonomy" id="1079"/>
    <lineage>
        <taxon>Bacteria</taxon>
        <taxon>Pseudomonadati</taxon>
        <taxon>Pseudomonadota</taxon>
        <taxon>Alphaproteobacteria</taxon>
        <taxon>Hyphomicrobiales</taxon>
        <taxon>Blastochloridaceae</taxon>
        <taxon>Blastochloris</taxon>
    </lineage>
</organism>
<dbReference type="EMBL" id="VAFM01000001">
    <property type="protein sequence ID" value="TKW61983.1"/>
    <property type="molecule type" value="Genomic_DNA"/>
</dbReference>
<dbReference type="Gene3D" id="3.90.550.10">
    <property type="entry name" value="Spore Coat Polysaccharide Biosynthesis Protein SpsA, Chain A"/>
    <property type="match status" value="1"/>
</dbReference>
<accession>A0A6N4R5T4</accession>
<keyword evidence="1 4" id="KW-0808">Transferase</keyword>
<name>A0A6N4R5T4_BLAVI</name>
<proteinExistence type="predicted"/>
<sequence>MTTPTRIHTAMVLAAGMGSRLRPLTDTMPKPLINVGGKPAILRTLEMLAAAGITHVVINTHYLAHMLETAVRAGAPAGMTIHFSYEEELLETGGGIKKALPLLGEDPILVVNSDAVWLDDVKPLLKPLMAAFDGDKHDALLAVVSKKETKDFLPLGDFKLDKKTKELGRVPPRDKWDVVYAGVHVTKPGLFMGIAETKFSLNLVWDDLRATKRLHGWLYTGGWRETGTHQGLELARAFVAGR</sequence>
<dbReference type="GO" id="GO:0016779">
    <property type="term" value="F:nucleotidyltransferase activity"/>
    <property type="evidence" value="ECO:0007669"/>
    <property type="project" value="UniProtKB-KW"/>
</dbReference>
<dbReference type="InterPro" id="IPR029044">
    <property type="entry name" value="Nucleotide-diphossugar_trans"/>
</dbReference>
<evidence type="ECO:0000313" key="5">
    <source>
        <dbReference type="Proteomes" id="UP000320948"/>
    </source>
</evidence>
<dbReference type="InterPro" id="IPR005835">
    <property type="entry name" value="NTP_transferase_dom"/>
</dbReference>
<feature type="domain" description="Nucleotidyl transferase" evidence="3">
    <location>
        <begin position="10"/>
        <end position="152"/>
    </location>
</feature>
<evidence type="ECO:0000256" key="2">
    <source>
        <dbReference type="ARBA" id="ARBA00022695"/>
    </source>
</evidence>
<comment type="caution">
    <text evidence="4">The sequence shown here is derived from an EMBL/GenBank/DDBJ whole genome shotgun (WGS) entry which is preliminary data.</text>
</comment>
<dbReference type="InterPro" id="IPR050065">
    <property type="entry name" value="GlmU-like"/>
</dbReference>
<dbReference type="SUPFAM" id="SSF53448">
    <property type="entry name" value="Nucleotide-diphospho-sugar transferases"/>
    <property type="match status" value="1"/>
</dbReference>
<dbReference type="PANTHER" id="PTHR43584:SF8">
    <property type="entry name" value="N-ACETYLMURAMATE ALPHA-1-PHOSPHATE URIDYLYLTRANSFERASE"/>
    <property type="match status" value="1"/>
</dbReference>
<evidence type="ECO:0000256" key="1">
    <source>
        <dbReference type="ARBA" id="ARBA00022679"/>
    </source>
</evidence>
<dbReference type="Proteomes" id="UP000320948">
    <property type="component" value="Unassembled WGS sequence"/>
</dbReference>
<reference evidence="4 5" key="1">
    <citation type="journal article" date="2017" name="Nat. Commun.">
        <title>In situ click chemistry generation of cyclooxygenase-2 inhibitors.</title>
        <authorList>
            <person name="Bhardwaj A."/>
            <person name="Kaur J."/>
            <person name="Wuest M."/>
            <person name="Wuest F."/>
        </authorList>
    </citation>
    <scope>NUCLEOTIDE SEQUENCE [LARGE SCALE GENOMIC DNA]</scope>
    <source>
        <strain evidence="4">S2_018_000_R2_106</strain>
    </source>
</reference>
<dbReference type="Pfam" id="PF00483">
    <property type="entry name" value="NTP_transferase"/>
    <property type="match status" value="1"/>
</dbReference>